<evidence type="ECO:0000313" key="1">
    <source>
        <dbReference type="EMBL" id="QDU19023.1"/>
    </source>
</evidence>
<reference evidence="1 2" key="1">
    <citation type="submission" date="2019-02" db="EMBL/GenBank/DDBJ databases">
        <title>Deep-cultivation of Planctomycetes and their phenomic and genomic characterization uncovers novel biology.</title>
        <authorList>
            <person name="Wiegand S."/>
            <person name="Jogler M."/>
            <person name="Boedeker C."/>
            <person name="Pinto D."/>
            <person name="Vollmers J."/>
            <person name="Rivas-Marin E."/>
            <person name="Kohn T."/>
            <person name="Peeters S.H."/>
            <person name="Heuer A."/>
            <person name="Rast P."/>
            <person name="Oberbeckmann S."/>
            <person name="Bunk B."/>
            <person name="Jeske O."/>
            <person name="Meyerdierks A."/>
            <person name="Storesund J.E."/>
            <person name="Kallscheuer N."/>
            <person name="Luecker S."/>
            <person name="Lage O.M."/>
            <person name="Pohl T."/>
            <person name="Merkel B.J."/>
            <person name="Hornburger P."/>
            <person name="Mueller R.-W."/>
            <person name="Bruemmer F."/>
            <person name="Labrenz M."/>
            <person name="Spormann A.M."/>
            <person name="Op den Camp H."/>
            <person name="Overmann J."/>
            <person name="Amann R."/>
            <person name="Jetten M.S.M."/>
            <person name="Mascher T."/>
            <person name="Medema M.H."/>
            <person name="Devos D.P."/>
            <person name="Kaster A.-K."/>
            <person name="Ovreas L."/>
            <person name="Rohde M."/>
            <person name="Galperin M.Y."/>
            <person name="Jogler C."/>
        </authorList>
    </citation>
    <scope>NUCLEOTIDE SEQUENCE [LARGE SCALE GENOMIC DNA]</scope>
    <source>
        <strain evidence="1 2">ETA_A1</strain>
    </source>
</reference>
<dbReference type="KEGG" id="uli:ETAA1_09250"/>
<gene>
    <name evidence="1" type="ORF">ETAA1_09250</name>
</gene>
<dbReference type="EMBL" id="CP036273">
    <property type="protein sequence ID" value="QDU19023.1"/>
    <property type="molecule type" value="Genomic_DNA"/>
</dbReference>
<dbReference type="Proteomes" id="UP000319576">
    <property type="component" value="Chromosome"/>
</dbReference>
<proteinExistence type="predicted"/>
<sequence length="146" mass="15905">MPELYDDLLPTPSQPNLCASRRRIWLRSCSIGINGSDNRLREVQRTLPTAFSNLSVMSTLGIDPPGGCHFPAAGYAEFACLVAPLVERDFYRKKSAAAIDAVRAGKWKLFLATGAVYDAEADVGESTEWRPRTPTWCSASAGTRPG</sequence>
<keyword evidence="2" id="KW-1185">Reference proteome</keyword>
<protein>
    <submittedName>
        <fullName evidence="1">Uncharacterized protein</fullName>
    </submittedName>
</protein>
<organism evidence="1 2">
    <name type="scientific">Urbifossiella limnaea</name>
    <dbReference type="NCBI Taxonomy" id="2528023"/>
    <lineage>
        <taxon>Bacteria</taxon>
        <taxon>Pseudomonadati</taxon>
        <taxon>Planctomycetota</taxon>
        <taxon>Planctomycetia</taxon>
        <taxon>Gemmatales</taxon>
        <taxon>Gemmataceae</taxon>
        <taxon>Urbifossiella</taxon>
    </lineage>
</organism>
<dbReference type="AlphaFoldDB" id="A0A517XND0"/>
<evidence type="ECO:0000313" key="2">
    <source>
        <dbReference type="Proteomes" id="UP000319576"/>
    </source>
</evidence>
<name>A0A517XND0_9BACT</name>
<accession>A0A517XND0</accession>